<evidence type="ECO:0000256" key="2">
    <source>
        <dbReference type="SAM" id="MobiDB-lite"/>
    </source>
</evidence>
<evidence type="ECO:0000313" key="4">
    <source>
        <dbReference type="EMBL" id="GJT68928.1"/>
    </source>
</evidence>
<dbReference type="Gene3D" id="3.30.420.10">
    <property type="entry name" value="Ribonuclease H-like superfamily/Ribonuclease H"/>
    <property type="match status" value="1"/>
</dbReference>
<comment type="caution">
    <text evidence="4">The sequence shown here is derived from an EMBL/GenBank/DDBJ whole genome shotgun (WGS) entry which is preliminary data.</text>
</comment>
<keyword evidence="5" id="KW-1185">Reference proteome</keyword>
<dbReference type="SUPFAM" id="SSF53098">
    <property type="entry name" value="Ribonuclease H-like"/>
    <property type="match status" value="1"/>
</dbReference>
<protein>
    <submittedName>
        <fullName evidence="4">Integrase, catalytic region, zinc finger, CCHC-type containing protein</fullName>
    </submittedName>
</protein>
<dbReference type="EMBL" id="BQNB010017942">
    <property type="protein sequence ID" value="GJT68928.1"/>
    <property type="molecule type" value="Genomic_DNA"/>
</dbReference>
<feature type="compositionally biased region" description="Polar residues" evidence="2">
    <location>
        <begin position="19"/>
        <end position="33"/>
    </location>
</feature>
<dbReference type="InterPro" id="IPR025724">
    <property type="entry name" value="GAG-pre-integrase_dom"/>
</dbReference>
<feature type="region of interest" description="Disordered" evidence="2">
    <location>
        <begin position="1"/>
        <end position="46"/>
    </location>
</feature>
<dbReference type="PANTHER" id="PTHR42648">
    <property type="entry name" value="TRANSPOSASE, PUTATIVE-RELATED"/>
    <property type="match status" value="1"/>
</dbReference>
<dbReference type="Pfam" id="PF00665">
    <property type="entry name" value="rve"/>
    <property type="match status" value="1"/>
</dbReference>
<evidence type="ECO:0000256" key="1">
    <source>
        <dbReference type="ARBA" id="ARBA00022670"/>
    </source>
</evidence>
<name>A0ABQ5G191_9ASTR</name>
<reference evidence="4" key="2">
    <citation type="submission" date="2022-01" db="EMBL/GenBank/DDBJ databases">
        <authorList>
            <person name="Yamashiro T."/>
            <person name="Shiraishi A."/>
            <person name="Satake H."/>
            <person name="Nakayama K."/>
        </authorList>
    </citation>
    <scope>NUCLEOTIDE SEQUENCE</scope>
</reference>
<dbReference type="PANTHER" id="PTHR42648:SF18">
    <property type="entry name" value="RETROTRANSPOSON, UNCLASSIFIED-LIKE PROTEIN"/>
    <property type="match status" value="1"/>
</dbReference>
<evidence type="ECO:0000259" key="3">
    <source>
        <dbReference type="PROSITE" id="PS50994"/>
    </source>
</evidence>
<dbReference type="PROSITE" id="PS50994">
    <property type="entry name" value="INTEGRASE"/>
    <property type="match status" value="1"/>
</dbReference>
<reference evidence="4" key="1">
    <citation type="journal article" date="2022" name="Int. J. Mol. Sci.">
        <title>Draft Genome of Tanacetum Coccineum: Genomic Comparison of Closely Related Tanacetum-Family Plants.</title>
        <authorList>
            <person name="Yamashiro T."/>
            <person name="Shiraishi A."/>
            <person name="Nakayama K."/>
            <person name="Satake H."/>
        </authorList>
    </citation>
    <scope>NUCLEOTIDE SEQUENCE</scope>
</reference>
<keyword evidence="1" id="KW-0378">Hydrolase</keyword>
<dbReference type="Proteomes" id="UP001151760">
    <property type="component" value="Unassembled WGS sequence"/>
</dbReference>
<dbReference type="InterPro" id="IPR039537">
    <property type="entry name" value="Retrotran_Ty1/copia-like"/>
</dbReference>
<organism evidence="4 5">
    <name type="scientific">Tanacetum coccineum</name>
    <dbReference type="NCBI Taxonomy" id="301880"/>
    <lineage>
        <taxon>Eukaryota</taxon>
        <taxon>Viridiplantae</taxon>
        <taxon>Streptophyta</taxon>
        <taxon>Embryophyta</taxon>
        <taxon>Tracheophyta</taxon>
        <taxon>Spermatophyta</taxon>
        <taxon>Magnoliopsida</taxon>
        <taxon>eudicotyledons</taxon>
        <taxon>Gunneridae</taxon>
        <taxon>Pentapetalae</taxon>
        <taxon>asterids</taxon>
        <taxon>campanulids</taxon>
        <taxon>Asterales</taxon>
        <taxon>Asteraceae</taxon>
        <taxon>Asteroideae</taxon>
        <taxon>Anthemideae</taxon>
        <taxon>Anthemidinae</taxon>
        <taxon>Tanacetum</taxon>
    </lineage>
</organism>
<dbReference type="InterPro" id="IPR036397">
    <property type="entry name" value="RNaseH_sf"/>
</dbReference>
<gene>
    <name evidence="4" type="ORF">Tco_1028214</name>
</gene>
<dbReference type="InterPro" id="IPR012337">
    <property type="entry name" value="RNaseH-like_sf"/>
</dbReference>
<dbReference type="InterPro" id="IPR054722">
    <property type="entry name" value="PolX-like_BBD"/>
</dbReference>
<dbReference type="InterPro" id="IPR001584">
    <property type="entry name" value="Integrase_cat-core"/>
</dbReference>
<dbReference type="Pfam" id="PF22936">
    <property type="entry name" value="Pol_BBD"/>
    <property type="match status" value="1"/>
</dbReference>
<proteinExistence type="predicted"/>
<accession>A0ABQ5G191</accession>
<feature type="domain" description="Integrase catalytic" evidence="3">
    <location>
        <begin position="328"/>
        <end position="410"/>
    </location>
</feature>
<evidence type="ECO:0000313" key="5">
    <source>
        <dbReference type="Proteomes" id="UP001151760"/>
    </source>
</evidence>
<keyword evidence="1" id="KW-0645">Protease</keyword>
<sequence length="410" mass="46123">MYKVKKTQNTNTKRAKSVLPSTRPSDASSVRRPSNRDSPLKNSILSNTKKSSEKVDVFVRTNKKTYVASKIVVLNKKIVTDVDVKNALKVKYVLCVSYTTPVVPKTRFSVKTTQSESLDTTSVVSRTKIAVVTPLSAKNKVVQIILWIIDSGCLKHMTGDRSLLKNFVEKFMGTFCFGNDHFATITGYGDYVQGNITVCHVYYVEGLGHNLLSVGQFCDGDLEVAFRSNTCYVQNLKGGDLLTGARESNLYTISISDMAASLPVCLLFKATSTKSWLWHRRLLHLNFGTINDLTKHNLVDGLTKFQYSKDHLCFACERGKSKKSSHPPKLVPINHSKLELLRMDLCGPIRVASINGKKYILVIVDDYSRFTWVYFLHTKYETPEIIKNFIAQVQLNYNAKVHKIQTDNGT</sequence>
<dbReference type="Pfam" id="PF13976">
    <property type="entry name" value="gag_pre-integrs"/>
    <property type="match status" value="1"/>
</dbReference>